<organism evidence="2 3">
    <name type="scientific">Edaphochlamys debaryana</name>
    <dbReference type="NCBI Taxonomy" id="47281"/>
    <lineage>
        <taxon>Eukaryota</taxon>
        <taxon>Viridiplantae</taxon>
        <taxon>Chlorophyta</taxon>
        <taxon>core chlorophytes</taxon>
        <taxon>Chlorophyceae</taxon>
        <taxon>CS clade</taxon>
        <taxon>Chlamydomonadales</taxon>
        <taxon>Chlamydomonadales incertae sedis</taxon>
        <taxon>Edaphochlamys</taxon>
    </lineage>
</organism>
<dbReference type="OrthoDB" id="521617at2759"/>
<feature type="region of interest" description="Disordered" evidence="1">
    <location>
        <begin position="1"/>
        <end position="32"/>
    </location>
</feature>
<proteinExistence type="predicted"/>
<protein>
    <submittedName>
        <fullName evidence="2">Uncharacterized protein</fullName>
    </submittedName>
</protein>
<comment type="caution">
    <text evidence="2">The sequence shown here is derived from an EMBL/GenBank/DDBJ whole genome shotgun (WGS) entry which is preliminary data.</text>
</comment>
<name>A0A835YKK4_9CHLO</name>
<evidence type="ECO:0000313" key="3">
    <source>
        <dbReference type="Proteomes" id="UP000612055"/>
    </source>
</evidence>
<dbReference type="Proteomes" id="UP000612055">
    <property type="component" value="Unassembled WGS sequence"/>
</dbReference>
<evidence type="ECO:0000313" key="2">
    <source>
        <dbReference type="EMBL" id="KAG2499399.1"/>
    </source>
</evidence>
<keyword evidence="3" id="KW-1185">Reference proteome</keyword>
<dbReference type="EMBL" id="JAEHOE010000007">
    <property type="protein sequence ID" value="KAG2499399.1"/>
    <property type="molecule type" value="Genomic_DNA"/>
</dbReference>
<evidence type="ECO:0000256" key="1">
    <source>
        <dbReference type="SAM" id="MobiDB-lite"/>
    </source>
</evidence>
<reference evidence="2" key="1">
    <citation type="journal article" date="2020" name="bioRxiv">
        <title>Comparative genomics of Chlamydomonas.</title>
        <authorList>
            <person name="Craig R.J."/>
            <person name="Hasan A.R."/>
            <person name="Ness R.W."/>
            <person name="Keightley P.D."/>
        </authorList>
    </citation>
    <scope>NUCLEOTIDE SEQUENCE</scope>
    <source>
        <strain evidence="2">CCAP 11/70</strain>
    </source>
</reference>
<accession>A0A835YKK4</accession>
<gene>
    <name evidence="2" type="ORF">HYH03_002973</name>
</gene>
<dbReference type="AlphaFoldDB" id="A0A835YKK4"/>
<sequence length="73" mass="8207">MPKVPGSSFNHPPNVPVFMDTAPRWPQENPTWPKTLKATMGYKGIETDYLPASTVTLNAVDLKGTKERNYNFL</sequence>